<dbReference type="AlphaFoldDB" id="A0ABD2AVB6"/>
<name>A0ABD2AVB6_VESSQ</name>
<evidence type="ECO:0000313" key="3">
    <source>
        <dbReference type="Proteomes" id="UP001607302"/>
    </source>
</evidence>
<accession>A0ABD2AVB6</accession>
<evidence type="ECO:0000256" key="1">
    <source>
        <dbReference type="SAM" id="MobiDB-lite"/>
    </source>
</evidence>
<comment type="caution">
    <text evidence="2">The sequence shown here is derived from an EMBL/GenBank/DDBJ whole genome shotgun (WGS) entry which is preliminary data.</text>
</comment>
<reference evidence="2 3" key="1">
    <citation type="journal article" date="2024" name="Ann. Entomol. Soc. Am.">
        <title>Genomic analyses of the southern and eastern yellowjacket wasps (Hymenoptera: Vespidae) reveal evolutionary signatures of social life.</title>
        <authorList>
            <person name="Catto M.A."/>
            <person name="Caine P.B."/>
            <person name="Orr S.E."/>
            <person name="Hunt B.G."/>
            <person name="Goodisman M.A.D."/>
        </authorList>
    </citation>
    <scope>NUCLEOTIDE SEQUENCE [LARGE SCALE GENOMIC DNA]</scope>
    <source>
        <strain evidence="2">233</strain>
        <tissue evidence="2">Head and thorax</tissue>
    </source>
</reference>
<proteinExistence type="predicted"/>
<dbReference type="Proteomes" id="UP001607302">
    <property type="component" value="Unassembled WGS sequence"/>
</dbReference>
<dbReference type="EMBL" id="JAUDFV010000139">
    <property type="protein sequence ID" value="KAL2724561.1"/>
    <property type="molecule type" value="Genomic_DNA"/>
</dbReference>
<gene>
    <name evidence="2" type="ORF">V1478_009074</name>
</gene>
<protein>
    <submittedName>
        <fullName evidence="2">Uncharacterized protein</fullName>
    </submittedName>
</protein>
<keyword evidence="3" id="KW-1185">Reference proteome</keyword>
<sequence>MFSTETSSSNLASDEFNLINLSTILTSHLTSSISLRYEKVQYSVSSLRKITTHGRRGRKKRKQENATEAIKKGGLSKKPPPLGQNQ</sequence>
<organism evidence="2 3">
    <name type="scientific">Vespula squamosa</name>
    <name type="common">Southern yellow jacket</name>
    <name type="synonym">Wasp</name>
    <dbReference type="NCBI Taxonomy" id="30214"/>
    <lineage>
        <taxon>Eukaryota</taxon>
        <taxon>Metazoa</taxon>
        <taxon>Ecdysozoa</taxon>
        <taxon>Arthropoda</taxon>
        <taxon>Hexapoda</taxon>
        <taxon>Insecta</taxon>
        <taxon>Pterygota</taxon>
        <taxon>Neoptera</taxon>
        <taxon>Endopterygota</taxon>
        <taxon>Hymenoptera</taxon>
        <taxon>Apocrita</taxon>
        <taxon>Aculeata</taxon>
        <taxon>Vespoidea</taxon>
        <taxon>Vespidae</taxon>
        <taxon>Vespinae</taxon>
        <taxon>Vespula</taxon>
    </lineage>
</organism>
<feature type="compositionally biased region" description="Basic residues" evidence="1">
    <location>
        <begin position="50"/>
        <end position="62"/>
    </location>
</feature>
<evidence type="ECO:0000313" key="2">
    <source>
        <dbReference type="EMBL" id="KAL2724561.1"/>
    </source>
</evidence>
<feature type="region of interest" description="Disordered" evidence="1">
    <location>
        <begin position="49"/>
        <end position="86"/>
    </location>
</feature>